<protein>
    <recommendedName>
        <fullName evidence="3">Formylmethanofuran dehydrogenase, subunit B</fullName>
    </recommendedName>
</protein>
<reference evidence="1" key="1">
    <citation type="submission" date="2020-10" db="EMBL/GenBank/DDBJ databases">
        <authorList>
            <person name="Abbas A."/>
            <person name="Razzaq R."/>
            <person name="Waqas M."/>
            <person name="Abbas N."/>
            <person name="Nielsen T.K."/>
            <person name="Hansen L.H."/>
            <person name="Hussain S."/>
            <person name="Shahid M."/>
        </authorList>
    </citation>
    <scope>NUCLEOTIDE SEQUENCE</scope>
    <source>
        <strain evidence="1">S14</strain>
    </source>
</reference>
<gene>
    <name evidence="1" type="ORF">IHQ68_14470</name>
</gene>
<organism evidence="1 2">
    <name type="scientific">Chelatococcus sambhunathii</name>
    <dbReference type="NCBI Taxonomy" id="363953"/>
    <lineage>
        <taxon>Bacteria</taxon>
        <taxon>Pseudomonadati</taxon>
        <taxon>Pseudomonadota</taxon>
        <taxon>Alphaproteobacteria</taxon>
        <taxon>Hyphomicrobiales</taxon>
        <taxon>Chelatococcaceae</taxon>
        <taxon>Chelatococcus</taxon>
    </lineage>
</organism>
<accession>A0ABU1DIG2</accession>
<keyword evidence="2" id="KW-1185">Reference proteome</keyword>
<dbReference type="Gene3D" id="3.40.50.1220">
    <property type="entry name" value="TPP-binding domain"/>
    <property type="match status" value="1"/>
</dbReference>
<comment type="caution">
    <text evidence="1">The sequence shown here is derived from an EMBL/GenBank/DDBJ whole genome shotgun (WGS) entry which is preliminary data.</text>
</comment>
<dbReference type="SUPFAM" id="SSF53706">
    <property type="entry name" value="Formate dehydrogenase/DMSO reductase, domains 1-3"/>
    <property type="match status" value="1"/>
</dbReference>
<dbReference type="EMBL" id="JADBEO010000033">
    <property type="protein sequence ID" value="MDR4307825.1"/>
    <property type="molecule type" value="Genomic_DNA"/>
</dbReference>
<proteinExistence type="predicted"/>
<sequence>MTEPSVSEASGGATHKDVVCPYCGLGCDDVTLEVSGTAVEAKEGVCGRAAALFRRGAEPAPSARVNGREAPLDAAIAAAAELLSHARSPVYAGLGADVDGVRQIIKLAARTGGSVDHYASTGLFRNLATSQRRGWIATTLAEVRNHCDLFVVVGPDPSEQFHRLYERVTPKTGRFLAGPRKIVFLGGAPSEEARAQLEGSTIEIVAVPEGELVEALSRLQALVSGLVPPAGGVELAPLAEALKAAKYAVLAWNAGGLGADGDLVIERAVAVVETLNVETRAACLPLAGRDNLIGANQTFLWNVGFPLRTGFRGGIADHDQAAYAGASALKSADILVWVSAFRPERPPASDAQIIALAHPATEFEREPEVFIPVGQPGLDHAGLAFRTDVVVSVPLKRYRDAGLISVAEAVRRISEGRS</sequence>
<evidence type="ECO:0008006" key="3">
    <source>
        <dbReference type="Google" id="ProtNLM"/>
    </source>
</evidence>
<dbReference type="Proteomes" id="UP001181622">
    <property type="component" value="Unassembled WGS sequence"/>
</dbReference>
<evidence type="ECO:0000313" key="2">
    <source>
        <dbReference type="Proteomes" id="UP001181622"/>
    </source>
</evidence>
<evidence type="ECO:0000313" key="1">
    <source>
        <dbReference type="EMBL" id="MDR4307825.1"/>
    </source>
</evidence>
<name>A0ABU1DIG2_9HYPH</name>